<organism evidence="1 2">
    <name type="scientific">Suillus luteus UH-Slu-Lm8-n1</name>
    <dbReference type="NCBI Taxonomy" id="930992"/>
    <lineage>
        <taxon>Eukaryota</taxon>
        <taxon>Fungi</taxon>
        <taxon>Dikarya</taxon>
        <taxon>Basidiomycota</taxon>
        <taxon>Agaricomycotina</taxon>
        <taxon>Agaricomycetes</taxon>
        <taxon>Agaricomycetidae</taxon>
        <taxon>Boletales</taxon>
        <taxon>Suillineae</taxon>
        <taxon>Suillaceae</taxon>
        <taxon>Suillus</taxon>
    </lineage>
</organism>
<name>A0A0D0A871_9AGAM</name>
<dbReference type="HOGENOM" id="CLU_1548625_0_0_1"/>
<reference evidence="1 2" key="1">
    <citation type="submission" date="2014-04" db="EMBL/GenBank/DDBJ databases">
        <authorList>
            <consortium name="DOE Joint Genome Institute"/>
            <person name="Kuo A."/>
            <person name="Ruytinx J."/>
            <person name="Rineau F."/>
            <person name="Colpaert J."/>
            <person name="Kohler A."/>
            <person name="Nagy L.G."/>
            <person name="Floudas D."/>
            <person name="Copeland A."/>
            <person name="Barry K.W."/>
            <person name="Cichocki N."/>
            <person name="Veneault-Fourrey C."/>
            <person name="LaButti K."/>
            <person name="Lindquist E.A."/>
            <person name="Lipzen A."/>
            <person name="Lundell T."/>
            <person name="Morin E."/>
            <person name="Murat C."/>
            <person name="Sun H."/>
            <person name="Tunlid A."/>
            <person name="Henrissat B."/>
            <person name="Grigoriev I.V."/>
            <person name="Hibbett D.S."/>
            <person name="Martin F."/>
            <person name="Nordberg H.P."/>
            <person name="Cantor M.N."/>
            <person name="Hua S.X."/>
        </authorList>
    </citation>
    <scope>NUCLEOTIDE SEQUENCE [LARGE SCALE GENOMIC DNA]</scope>
    <source>
        <strain evidence="1 2">UH-Slu-Lm8-n1</strain>
    </source>
</reference>
<gene>
    <name evidence="1" type="ORF">CY34DRAFT_426211</name>
</gene>
<accession>A0A0D0A871</accession>
<reference evidence="2" key="2">
    <citation type="submission" date="2015-01" db="EMBL/GenBank/DDBJ databases">
        <title>Evolutionary Origins and Diversification of the Mycorrhizal Mutualists.</title>
        <authorList>
            <consortium name="DOE Joint Genome Institute"/>
            <consortium name="Mycorrhizal Genomics Consortium"/>
            <person name="Kohler A."/>
            <person name="Kuo A."/>
            <person name="Nagy L.G."/>
            <person name="Floudas D."/>
            <person name="Copeland A."/>
            <person name="Barry K.W."/>
            <person name="Cichocki N."/>
            <person name="Veneault-Fourrey C."/>
            <person name="LaButti K."/>
            <person name="Lindquist E.A."/>
            <person name="Lipzen A."/>
            <person name="Lundell T."/>
            <person name="Morin E."/>
            <person name="Murat C."/>
            <person name="Riley R."/>
            <person name="Ohm R."/>
            <person name="Sun H."/>
            <person name="Tunlid A."/>
            <person name="Henrissat B."/>
            <person name="Grigoriev I.V."/>
            <person name="Hibbett D.S."/>
            <person name="Martin F."/>
        </authorList>
    </citation>
    <scope>NUCLEOTIDE SEQUENCE [LARGE SCALE GENOMIC DNA]</scope>
    <source>
        <strain evidence="2">UH-Slu-Lm8-n1</strain>
    </source>
</reference>
<dbReference type="EMBL" id="KN835426">
    <property type="protein sequence ID" value="KIK37836.1"/>
    <property type="molecule type" value="Genomic_DNA"/>
</dbReference>
<dbReference type="AlphaFoldDB" id="A0A0D0A871"/>
<protein>
    <submittedName>
        <fullName evidence="1">Uncharacterized protein</fullName>
    </submittedName>
</protein>
<dbReference type="OrthoDB" id="2606559at2759"/>
<sequence>MSTTSQLEQSLRKLQISDSQEKSTAVQWVPSKYGSDVSQYILVRPPQAPCGNRQLFGFPIIREELWNMGTFAFHQIKPNETLPDDHFFIVMNSLSFVRVYLNLRICTLAHGKVVGDSKNIPPECVCPLTGDVVLLVLWRETESGAACPTQRQVQCLEMKLKRPPGWWVEHPPF</sequence>
<evidence type="ECO:0000313" key="2">
    <source>
        <dbReference type="Proteomes" id="UP000054485"/>
    </source>
</evidence>
<proteinExistence type="predicted"/>
<dbReference type="Proteomes" id="UP000054485">
    <property type="component" value="Unassembled WGS sequence"/>
</dbReference>
<dbReference type="InParanoid" id="A0A0D0A871"/>
<keyword evidence="2" id="KW-1185">Reference proteome</keyword>
<evidence type="ECO:0000313" key="1">
    <source>
        <dbReference type="EMBL" id="KIK37836.1"/>
    </source>
</evidence>